<evidence type="ECO:0000256" key="1">
    <source>
        <dbReference type="ARBA" id="ARBA00008858"/>
    </source>
</evidence>
<dbReference type="GO" id="GO:0008081">
    <property type="term" value="F:phosphoric diester hydrolase activity"/>
    <property type="evidence" value="ECO:0007669"/>
    <property type="project" value="InterPro"/>
</dbReference>
<sequence length="458" mass="52323">MKGCQTPRYDLESSVEYMDDGGSLDRGYEDPTDWPEPLEINGFVPRRRNLHFKGLGASTLPRLRVIQFRRKMRRTFCVLIIGYLSMTGLFHILGNTLHHYFPDEMDLIVHPWIDSAAATIGVGHWLSDSTMTAQPVRCHSHNDYLRNVPLLEAISAGCPSVEADVWNEDDDLYVAHRHFQLEANHTLESLYINPLLGIFDRQRDTFSCGREMPCHSPSTVNEPLAGVFESDPDRPLVVLIDFKTEGNATWEKLQRQLEPLRRRNLLTHFNGTTIVPGPVVIVGTGNTPFDKITANNTYRDVFYDAPLGLLADTSQIWPNPNRAQAENSQMPDNCIEQGVLPSSIERREVRTYNVEESKVSDKYNSHNSYYASAHFKKAVGHVWGSRLSQEQLQRIRAQIHGAHRLGLKARYFGVPAWPVGLRNHIWHILTREGVDVLSVDDLRQATTWDWRKKKGLFF</sequence>
<proteinExistence type="inferred from homology"/>
<dbReference type="RefSeq" id="XP_018248694.1">
    <property type="nucleotide sequence ID" value="XM_018400653.1"/>
</dbReference>
<evidence type="ECO:0000256" key="2">
    <source>
        <dbReference type="ARBA" id="ARBA00014286"/>
    </source>
</evidence>
<protein>
    <recommendedName>
        <fullName evidence="2">Altered inheritance of mitochondria protein 6</fullName>
    </recommendedName>
</protein>
<dbReference type="OrthoDB" id="4153866at2759"/>
<dbReference type="EMBL" id="DS231708">
    <property type="protein sequence ID" value="KNB10649.1"/>
    <property type="molecule type" value="Genomic_DNA"/>
</dbReference>
<evidence type="ECO:0000313" key="4">
    <source>
        <dbReference type="EMBL" id="KNB10649.1"/>
    </source>
</evidence>
<feature type="transmembrane region" description="Helical" evidence="3">
    <location>
        <begin position="76"/>
        <end position="94"/>
    </location>
</feature>
<keyword evidence="3" id="KW-1133">Transmembrane helix</keyword>
<organism evidence="4 5">
    <name type="scientific">Fusarium oxysporum f. sp. lycopersici (strain 4287 / CBS 123668 / FGSC 9935 / NRRL 34936)</name>
    <name type="common">Fusarium vascular wilt of tomato</name>
    <dbReference type="NCBI Taxonomy" id="426428"/>
    <lineage>
        <taxon>Eukaryota</taxon>
        <taxon>Fungi</taxon>
        <taxon>Dikarya</taxon>
        <taxon>Ascomycota</taxon>
        <taxon>Pezizomycotina</taxon>
        <taxon>Sordariomycetes</taxon>
        <taxon>Hypocreomycetidae</taxon>
        <taxon>Hypocreales</taxon>
        <taxon>Nectriaceae</taxon>
        <taxon>Fusarium</taxon>
        <taxon>Fusarium oxysporum species complex</taxon>
    </lineage>
</organism>
<dbReference type="AlphaFoldDB" id="A0A0J9VHE5"/>
<reference evidence="4" key="1">
    <citation type="submission" date="2007-04" db="EMBL/GenBank/DDBJ databases">
        <authorList>
            <consortium name="The Broad Institute Genome Sequencing Platform"/>
            <person name="Birren B."/>
            <person name="Lander E."/>
            <person name="Galagan J."/>
            <person name="Nusbaum C."/>
            <person name="Devon K."/>
            <person name="Ma L.-J."/>
            <person name="Jaffe D."/>
            <person name="Butler J."/>
            <person name="Alvarez P."/>
            <person name="Gnerre S."/>
            <person name="Grabherr M."/>
            <person name="Kleber M."/>
            <person name="Mauceli E."/>
            <person name="Brockman W."/>
            <person name="MacCallum I.A."/>
            <person name="Young S."/>
            <person name="LaButti K."/>
            <person name="DeCaprio D."/>
            <person name="Crawford M."/>
            <person name="Koehrsen M."/>
            <person name="Engels R."/>
            <person name="Montgomery P."/>
            <person name="Pearson M."/>
            <person name="Howarth C."/>
            <person name="Larson L."/>
            <person name="White J."/>
            <person name="O'Leary S."/>
            <person name="Kodira C."/>
            <person name="Zeng Q."/>
            <person name="Yandava C."/>
            <person name="Alvarado L."/>
            <person name="Kistler C."/>
            <person name="Shim W.-B."/>
            <person name="Kang S."/>
            <person name="Woloshuk C."/>
        </authorList>
    </citation>
    <scope>NUCLEOTIDE SEQUENCE</scope>
    <source>
        <strain evidence="4">4287</strain>
    </source>
</reference>
<dbReference type="InterPro" id="IPR017946">
    <property type="entry name" value="PLC-like_Pdiesterase_TIM-brl"/>
</dbReference>
<evidence type="ECO:0000256" key="3">
    <source>
        <dbReference type="SAM" id="Phobius"/>
    </source>
</evidence>
<dbReference type="InterPro" id="IPR051236">
    <property type="entry name" value="HAT_RTT109-like"/>
</dbReference>
<dbReference type="SUPFAM" id="SSF51695">
    <property type="entry name" value="PLC-like phosphodiesterases"/>
    <property type="match status" value="1"/>
</dbReference>
<evidence type="ECO:0000313" key="5">
    <source>
        <dbReference type="Proteomes" id="UP000009097"/>
    </source>
</evidence>
<dbReference type="GeneID" id="28961078"/>
<dbReference type="PANTHER" id="PTHR31571:SF1">
    <property type="entry name" value="ALTERED INHERITANCE OF MITOCHONDRIA PROTEIN 6"/>
    <property type="match status" value="1"/>
</dbReference>
<dbReference type="Proteomes" id="UP000009097">
    <property type="component" value="Unassembled WGS sequence"/>
</dbReference>
<name>A0A0J9VHE5_FUSO4</name>
<accession>A0A0J9VHE5</accession>
<dbReference type="VEuPathDB" id="FungiDB:FOXG_20372"/>
<reference evidence="4" key="2">
    <citation type="journal article" date="2010" name="Nature">
        <title>Comparative genomics reveals mobile pathogenicity chromosomes in Fusarium.</title>
        <authorList>
            <person name="Ma L.J."/>
            <person name="van der Does H.C."/>
            <person name="Borkovich K.A."/>
            <person name="Coleman J.J."/>
            <person name="Daboussi M.J."/>
            <person name="Di Pietro A."/>
            <person name="Dufresne M."/>
            <person name="Freitag M."/>
            <person name="Grabherr M."/>
            <person name="Henrissat B."/>
            <person name="Houterman P.M."/>
            <person name="Kang S."/>
            <person name="Shim W.B."/>
            <person name="Woloshuk C."/>
            <person name="Xie X."/>
            <person name="Xu J.R."/>
            <person name="Antoniw J."/>
            <person name="Baker S.E."/>
            <person name="Bluhm B.H."/>
            <person name="Breakspear A."/>
            <person name="Brown D.W."/>
            <person name="Butchko R.A."/>
            <person name="Chapman S."/>
            <person name="Coulson R."/>
            <person name="Coutinho P.M."/>
            <person name="Danchin E.G."/>
            <person name="Diener A."/>
            <person name="Gale L.R."/>
            <person name="Gardiner D.M."/>
            <person name="Goff S."/>
            <person name="Hammond-Kosack K.E."/>
            <person name="Hilburn K."/>
            <person name="Hua-Van A."/>
            <person name="Jonkers W."/>
            <person name="Kazan K."/>
            <person name="Kodira C.D."/>
            <person name="Koehrsen M."/>
            <person name="Kumar L."/>
            <person name="Lee Y.H."/>
            <person name="Li L."/>
            <person name="Manners J.M."/>
            <person name="Miranda-Saavedra D."/>
            <person name="Mukherjee M."/>
            <person name="Park G."/>
            <person name="Park J."/>
            <person name="Park S.Y."/>
            <person name="Proctor R.H."/>
            <person name="Regev A."/>
            <person name="Ruiz-Roldan M.C."/>
            <person name="Sain D."/>
            <person name="Sakthikumar S."/>
            <person name="Sykes S."/>
            <person name="Schwartz D.C."/>
            <person name="Turgeon B.G."/>
            <person name="Wapinski I."/>
            <person name="Yoder O."/>
            <person name="Young S."/>
            <person name="Zeng Q."/>
            <person name="Zhou S."/>
            <person name="Galagan J."/>
            <person name="Cuomo C.A."/>
            <person name="Kistler H.C."/>
            <person name="Rep M."/>
        </authorList>
    </citation>
    <scope>NUCLEOTIDE SEQUENCE [LARGE SCALE GENOMIC DNA]</scope>
    <source>
        <strain evidence="4">4287</strain>
    </source>
</reference>
<keyword evidence="3" id="KW-0812">Transmembrane</keyword>
<keyword evidence="3" id="KW-0472">Membrane</keyword>
<comment type="similarity">
    <text evidence="1">Belongs to the AIM6 family.</text>
</comment>
<dbReference type="PANTHER" id="PTHR31571">
    <property type="entry name" value="ALTERED INHERITANCE OF MITOCHONDRIA PROTEIN 6"/>
    <property type="match status" value="1"/>
</dbReference>
<dbReference type="GO" id="GO:0006629">
    <property type="term" value="P:lipid metabolic process"/>
    <property type="evidence" value="ECO:0007669"/>
    <property type="project" value="InterPro"/>
</dbReference>
<dbReference type="KEGG" id="fox:FOXG_20372"/>
<gene>
    <name evidence="4" type="ORF">FOXG_20372</name>
</gene>